<dbReference type="GO" id="GO:0000156">
    <property type="term" value="F:phosphorelay response regulator activity"/>
    <property type="evidence" value="ECO:0007669"/>
    <property type="project" value="TreeGrafter"/>
</dbReference>
<accession>A0A975BFA9</accession>
<dbReference type="SMART" id="SM00448">
    <property type="entry name" value="REC"/>
    <property type="match status" value="1"/>
</dbReference>
<dbReference type="InterPro" id="IPR011006">
    <property type="entry name" value="CheY-like_superfamily"/>
</dbReference>
<sequence>MKMKKKIKILIAEDEAIIAMRMEMELKSLGYDVCKPVSTGKKVIKSAENDKPDIVLMDLHLVGKMPGIEAARTIWNNYKIPMIFMTGYQDEELMQKAMELNPVAYLIKPVEICEIEAAIDLAKEKLRIEN</sequence>
<evidence type="ECO:0000259" key="7">
    <source>
        <dbReference type="PROSITE" id="PS50110"/>
    </source>
</evidence>
<dbReference type="AlphaFoldDB" id="A0A975BFA9"/>
<dbReference type="KEGG" id="dmm:dnm_006930"/>
<evidence type="ECO:0000256" key="4">
    <source>
        <dbReference type="ARBA" id="ARBA00023125"/>
    </source>
</evidence>
<dbReference type="InterPro" id="IPR001789">
    <property type="entry name" value="Sig_transdc_resp-reg_receiver"/>
</dbReference>
<gene>
    <name evidence="8" type="ORF">dnm_006930</name>
</gene>
<reference evidence="8" key="1">
    <citation type="journal article" date="2021" name="Microb. Physiol.">
        <title>Proteogenomic Insights into the Physiology of Marine, Sulfate-Reducing, Filamentous Desulfonema limicola and Desulfonema magnum.</title>
        <authorList>
            <person name="Schnaars V."/>
            <person name="Wohlbrand L."/>
            <person name="Scheve S."/>
            <person name="Hinrichs C."/>
            <person name="Reinhardt R."/>
            <person name="Rabus R."/>
        </authorList>
    </citation>
    <scope>NUCLEOTIDE SEQUENCE</scope>
    <source>
        <strain evidence="8">4be13</strain>
    </source>
</reference>
<feature type="modified residue" description="4-aspartylphosphate" evidence="6">
    <location>
        <position position="58"/>
    </location>
</feature>
<keyword evidence="4" id="KW-0238">DNA-binding</keyword>
<dbReference type="EMBL" id="CP061800">
    <property type="protein sequence ID" value="QTA84694.1"/>
    <property type="molecule type" value="Genomic_DNA"/>
</dbReference>
<dbReference type="GO" id="GO:0032993">
    <property type="term" value="C:protein-DNA complex"/>
    <property type="evidence" value="ECO:0007669"/>
    <property type="project" value="TreeGrafter"/>
</dbReference>
<keyword evidence="2" id="KW-0902">Two-component regulatory system</keyword>
<dbReference type="CDD" id="cd17534">
    <property type="entry name" value="REC_DC-like"/>
    <property type="match status" value="1"/>
</dbReference>
<evidence type="ECO:0000313" key="9">
    <source>
        <dbReference type="Proteomes" id="UP000663722"/>
    </source>
</evidence>
<dbReference type="PANTHER" id="PTHR48111">
    <property type="entry name" value="REGULATOR OF RPOS"/>
    <property type="match status" value="1"/>
</dbReference>
<protein>
    <submittedName>
        <fullName evidence="8">Two component system response regulator</fullName>
    </submittedName>
</protein>
<proteinExistence type="predicted"/>
<evidence type="ECO:0000256" key="5">
    <source>
        <dbReference type="ARBA" id="ARBA00023163"/>
    </source>
</evidence>
<dbReference type="GO" id="GO:0000976">
    <property type="term" value="F:transcription cis-regulatory region binding"/>
    <property type="evidence" value="ECO:0007669"/>
    <property type="project" value="TreeGrafter"/>
</dbReference>
<keyword evidence="3" id="KW-0805">Transcription regulation</keyword>
<dbReference type="PROSITE" id="PS50110">
    <property type="entry name" value="RESPONSE_REGULATORY"/>
    <property type="match status" value="1"/>
</dbReference>
<organism evidence="8 9">
    <name type="scientific">Desulfonema magnum</name>
    <dbReference type="NCBI Taxonomy" id="45655"/>
    <lineage>
        <taxon>Bacteria</taxon>
        <taxon>Pseudomonadati</taxon>
        <taxon>Thermodesulfobacteriota</taxon>
        <taxon>Desulfobacteria</taxon>
        <taxon>Desulfobacterales</taxon>
        <taxon>Desulfococcaceae</taxon>
        <taxon>Desulfonema</taxon>
    </lineage>
</organism>
<keyword evidence="1 6" id="KW-0597">Phosphoprotein</keyword>
<dbReference type="Proteomes" id="UP000663722">
    <property type="component" value="Chromosome"/>
</dbReference>
<dbReference type="Gene3D" id="3.40.50.2300">
    <property type="match status" value="1"/>
</dbReference>
<evidence type="ECO:0000256" key="2">
    <source>
        <dbReference type="ARBA" id="ARBA00023012"/>
    </source>
</evidence>
<evidence type="ECO:0000256" key="3">
    <source>
        <dbReference type="ARBA" id="ARBA00023015"/>
    </source>
</evidence>
<keyword evidence="5" id="KW-0804">Transcription</keyword>
<feature type="domain" description="Response regulatory" evidence="7">
    <location>
        <begin position="8"/>
        <end position="123"/>
    </location>
</feature>
<dbReference type="GO" id="GO:0005829">
    <property type="term" value="C:cytosol"/>
    <property type="evidence" value="ECO:0007669"/>
    <property type="project" value="TreeGrafter"/>
</dbReference>
<evidence type="ECO:0000256" key="1">
    <source>
        <dbReference type="ARBA" id="ARBA00022553"/>
    </source>
</evidence>
<dbReference type="InterPro" id="IPR039420">
    <property type="entry name" value="WalR-like"/>
</dbReference>
<dbReference type="SUPFAM" id="SSF52172">
    <property type="entry name" value="CheY-like"/>
    <property type="match status" value="1"/>
</dbReference>
<dbReference type="GO" id="GO:0006355">
    <property type="term" value="P:regulation of DNA-templated transcription"/>
    <property type="evidence" value="ECO:0007669"/>
    <property type="project" value="TreeGrafter"/>
</dbReference>
<dbReference type="Pfam" id="PF00072">
    <property type="entry name" value="Response_reg"/>
    <property type="match status" value="1"/>
</dbReference>
<keyword evidence="9" id="KW-1185">Reference proteome</keyword>
<dbReference type="PANTHER" id="PTHR48111:SF1">
    <property type="entry name" value="TWO-COMPONENT RESPONSE REGULATOR ORR33"/>
    <property type="match status" value="1"/>
</dbReference>
<name>A0A975BFA9_9BACT</name>
<evidence type="ECO:0000313" key="8">
    <source>
        <dbReference type="EMBL" id="QTA84694.1"/>
    </source>
</evidence>
<evidence type="ECO:0000256" key="6">
    <source>
        <dbReference type="PROSITE-ProRule" id="PRU00169"/>
    </source>
</evidence>